<feature type="transmembrane region" description="Helical" evidence="2">
    <location>
        <begin position="26"/>
        <end position="47"/>
    </location>
</feature>
<evidence type="ECO:0000313" key="4">
    <source>
        <dbReference type="Proteomes" id="UP000429958"/>
    </source>
</evidence>
<dbReference type="SUPFAM" id="SSF63817">
    <property type="entry name" value="Sortase"/>
    <property type="match status" value="1"/>
</dbReference>
<dbReference type="InterPro" id="IPR023365">
    <property type="entry name" value="Sortase_dom-sf"/>
</dbReference>
<keyword evidence="2" id="KW-1133">Transmembrane helix</keyword>
<evidence type="ECO:0000256" key="2">
    <source>
        <dbReference type="SAM" id="Phobius"/>
    </source>
</evidence>
<organism evidence="3 4">
    <name type="scientific">Clostridium porci</name>
    <dbReference type="NCBI Taxonomy" id="2605778"/>
    <lineage>
        <taxon>Bacteria</taxon>
        <taxon>Bacillati</taxon>
        <taxon>Bacillota</taxon>
        <taxon>Clostridia</taxon>
        <taxon>Eubacteriales</taxon>
        <taxon>Clostridiaceae</taxon>
        <taxon>Clostridium</taxon>
    </lineage>
</organism>
<feature type="non-terminal residue" evidence="3">
    <location>
        <position position="253"/>
    </location>
</feature>
<proteinExistence type="predicted"/>
<evidence type="ECO:0000313" key="3">
    <source>
        <dbReference type="EMBL" id="MSS38734.1"/>
    </source>
</evidence>
<dbReference type="InterPro" id="IPR009835">
    <property type="entry name" value="SrtB"/>
</dbReference>
<sequence>MERAPDPRDAARPRRAYSRRRRKQRWYVRLGVLSSGVLLFVSLFMLGSSLLGLAKSQAAFETLAVRVKEERKRPKPTTAQAAPSPQEATDSPSPYGALNEENGDLFGWVKIAGTKVDYPVMYTPQEPEYYLSRAFDKSDSISGVPFLDGNYTEGGNHYLIYGHNMKNGTMFHALLNYKDAEFWKEHPTITFDTLQEGGAYTVIGAFYSRVYYQDERDVFRFYAYPDLSDPGSFSQYVDNVAAASLYDTGETAE</sequence>
<keyword evidence="2" id="KW-0812">Transmembrane</keyword>
<protein>
    <submittedName>
        <fullName evidence="3">Class B sortase</fullName>
    </submittedName>
</protein>
<dbReference type="AlphaFoldDB" id="A0A7X2NPJ9"/>
<reference evidence="3 4" key="1">
    <citation type="submission" date="2019-08" db="EMBL/GenBank/DDBJ databases">
        <title>In-depth cultivation of the pig gut microbiome towards novel bacterial diversity and tailored functional studies.</title>
        <authorList>
            <person name="Wylensek D."/>
            <person name="Hitch T.C.A."/>
            <person name="Clavel T."/>
        </authorList>
    </citation>
    <scope>NUCLEOTIDE SEQUENCE [LARGE SCALE GENOMIC DNA]</scope>
    <source>
        <strain evidence="3 4">WCA-389-WT-23D1</strain>
    </source>
</reference>
<name>A0A7X2NPJ9_9CLOT</name>
<feature type="region of interest" description="Disordered" evidence="1">
    <location>
        <begin position="68"/>
        <end position="96"/>
    </location>
</feature>
<dbReference type="Gene3D" id="2.40.260.10">
    <property type="entry name" value="Sortase"/>
    <property type="match status" value="1"/>
</dbReference>
<accession>A0A7X2NPJ9</accession>
<feature type="compositionally biased region" description="Polar residues" evidence="1">
    <location>
        <begin position="77"/>
        <end position="92"/>
    </location>
</feature>
<gene>
    <name evidence="3" type="ORF">FYJ39_20120</name>
</gene>
<keyword evidence="4" id="KW-1185">Reference proteome</keyword>
<dbReference type="RefSeq" id="WP_154474096.1">
    <property type="nucleotide sequence ID" value="NZ_VUMD01000050.1"/>
</dbReference>
<keyword evidence="2" id="KW-0472">Membrane</keyword>
<dbReference type="EMBL" id="VUMD01000050">
    <property type="protein sequence ID" value="MSS38734.1"/>
    <property type="molecule type" value="Genomic_DNA"/>
</dbReference>
<comment type="caution">
    <text evidence="3">The sequence shown here is derived from an EMBL/GenBank/DDBJ whole genome shotgun (WGS) entry which is preliminary data.</text>
</comment>
<dbReference type="Proteomes" id="UP000429958">
    <property type="component" value="Unassembled WGS sequence"/>
</dbReference>
<dbReference type="CDD" id="cd05826">
    <property type="entry name" value="Sortase_B"/>
    <property type="match status" value="1"/>
</dbReference>
<evidence type="ECO:0000256" key="1">
    <source>
        <dbReference type="SAM" id="MobiDB-lite"/>
    </source>
</evidence>